<protein>
    <submittedName>
        <fullName evidence="1">Uncharacterized protein</fullName>
    </submittedName>
</protein>
<dbReference type="AlphaFoldDB" id="A0A1F5EYH9"/>
<accession>A0A1F5EYH9</accession>
<organism evidence="1 2">
    <name type="scientific">Candidatus Collierbacteria bacterium RIFCSPHIGHO2_01_FULL_50_25</name>
    <dbReference type="NCBI Taxonomy" id="1817722"/>
    <lineage>
        <taxon>Bacteria</taxon>
        <taxon>Candidatus Collieribacteriota</taxon>
    </lineage>
</organism>
<proteinExistence type="predicted"/>
<evidence type="ECO:0000313" key="2">
    <source>
        <dbReference type="Proteomes" id="UP000177979"/>
    </source>
</evidence>
<dbReference type="STRING" id="1817722.A2703_04145"/>
<gene>
    <name evidence="1" type="ORF">A2703_04145</name>
</gene>
<dbReference type="EMBL" id="MFAG01000003">
    <property type="protein sequence ID" value="OGD72442.1"/>
    <property type="molecule type" value="Genomic_DNA"/>
</dbReference>
<dbReference type="Proteomes" id="UP000177979">
    <property type="component" value="Unassembled WGS sequence"/>
</dbReference>
<evidence type="ECO:0000313" key="1">
    <source>
        <dbReference type="EMBL" id="OGD72442.1"/>
    </source>
</evidence>
<reference evidence="1 2" key="1">
    <citation type="journal article" date="2016" name="Nat. Commun.">
        <title>Thousands of microbial genomes shed light on interconnected biogeochemical processes in an aquifer system.</title>
        <authorList>
            <person name="Anantharaman K."/>
            <person name="Brown C.T."/>
            <person name="Hug L.A."/>
            <person name="Sharon I."/>
            <person name="Castelle C.J."/>
            <person name="Probst A.J."/>
            <person name="Thomas B.C."/>
            <person name="Singh A."/>
            <person name="Wilkins M.J."/>
            <person name="Karaoz U."/>
            <person name="Brodie E.L."/>
            <person name="Williams K.H."/>
            <person name="Hubbard S.S."/>
            <person name="Banfield J.F."/>
        </authorList>
    </citation>
    <scope>NUCLEOTIDE SEQUENCE [LARGE SCALE GENOMIC DNA]</scope>
</reference>
<comment type="caution">
    <text evidence="1">The sequence shown here is derived from an EMBL/GenBank/DDBJ whole genome shotgun (WGS) entry which is preliminary data.</text>
</comment>
<name>A0A1F5EYH9_9BACT</name>
<sequence length="153" mass="17400">MNRPALERREQQIEPQVMKLLDYAGALGGEDRVRLGSGEEIERRVIGASILLGNRSDEIGFNWEGTVPRPKVELVEIEGGKKRIEVTFDRDLFERIEREAEVWSPGGAYPDVDDRTLYVYDALKRAGQTGAKIRSFDDAFGALTKAYELWRKI</sequence>